<feature type="binding site" evidence="2">
    <location>
        <begin position="129"/>
        <end position="136"/>
    </location>
    <ligand>
        <name>ATP</name>
        <dbReference type="ChEBI" id="CHEBI:30616"/>
    </ligand>
</feature>
<feature type="domain" description="Fido" evidence="3">
    <location>
        <begin position="37"/>
        <end position="189"/>
    </location>
</feature>
<keyword evidence="2" id="KW-0067">ATP-binding</keyword>
<keyword evidence="2" id="KW-0547">Nucleotide-binding</keyword>
<dbReference type="InterPro" id="IPR036597">
    <property type="entry name" value="Fido-like_dom_sf"/>
</dbReference>
<sequence>MEADYLDEKAPSAQVREVRNYLDAADRSLELLKTRPVSRRLLEELQLILVKGTRGEAYDSGQIRQRQVFIGGSGRSVQDARFVPPPPGEALDEGVSSWEKWINTAERIHPLVRVALGHYQFETLHPFSDGNGRIGRLVVTLQLIDQGLLDYPVLNLASWLEPRRDEYIDRLLAVSQRGAMDDWLAFFLRGVAEQAETTTNTMKDLLALRDSMLNQLREAKDRSIATRIAGDLIETPIFDVATVARRYAVTHQAASNAVRKLKELNLVEQVGQSDYKRLYISRHVMEILNSL</sequence>
<keyword evidence="5" id="KW-1185">Reference proteome</keyword>
<dbReference type="Pfam" id="PF02661">
    <property type="entry name" value="Fic"/>
    <property type="match status" value="1"/>
</dbReference>
<organism evidence="4 5">
    <name type="scientific">Nesterenkonia cremea</name>
    <dbReference type="NCBI Taxonomy" id="1882340"/>
    <lineage>
        <taxon>Bacteria</taxon>
        <taxon>Bacillati</taxon>
        <taxon>Actinomycetota</taxon>
        <taxon>Actinomycetes</taxon>
        <taxon>Micrococcales</taxon>
        <taxon>Micrococcaceae</taxon>
        <taxon>Nesterenkonia</taxon>
    </lineage>
</organism>
<dbReference type="AlphaFoldDB" id="A0A917EMK7"/>
<dbReference type="Gene3D" id="1.10.3290.10">
    <property type="entry name" value="Fido-like domain"/>
    <property type="match status" value="1"/>
</dbReference>
<evidence type="ECO:0000256" key="1">
    <source>
        <dbReference type="PIRSR" id="PIRSR640198-1"/>
    </source>
</evidence>
<evidence type="ECO:0000313" key="4">
    <source>
        <dbReference type="EMBL" id="GGE60858.1"/>
    </source>
</evidence>
<accession>A0A917EMK7</accession>
<dbReference type="GO" id="GO:0005524">
    <property type="term" value="F:ATP binding"/>
    <property type="evidence" value="ECO:0007669"/>
    <property type="project" value="UniProtKB-KW"/>
</dbReference>
<dbReference type="PROSITE" id="PS51459">
    <property type="entry name" value="FIDO"/>
    <property type="match status" value="1"/>
</dbReference>
<name>A0A917EMK7_9MICC</name>
<evidence type="ECO:0000259" key="3">
    <source>
        <dbReference type="PROSITE" id="PS51459"/>
    </source>
</evidence>
<evidence type="ECO:0000313" key="5">
    <source>
        <dbReference type="Proteomes" id="UP000633136"/>
    </source>
</evidence>
<evidence type="ECO:0000256" key="2">
    <source>
        <dbReference type="PIRSR" id="PIRSR640198-2"/>
    </source>
</evidence>
<dbReference type="PANTHER" id="PTHR13504">
    <property type="entry name" value="FIDO DOMAIN-CONTAINING PROTEIN DDB_G0283145"/>
    <property type="match status" value="1"/>
</dbReference>
<gene>
    <name evidence="4" type="ORF">GCM10011401_04660</name>
</gene>
<proteinExistence type="predicted"/>
<dbReference type="PANTHER" id="PTHR13504:SF38">
    <property type="entry name" value="FIDO DOMAIN-CONTAINING PROTEIN"/>
    <property type="match status" value="1"/>
</dbReference>
<dbReference type="EMBL" id="BMIS01000002">
    <property type="protein sequence ID" value="GGE60858.1"/>
    <property type="molecule type" value="Genomic_DNA"/>
</dbReference>
<reference evidence="4" key="2">
    <citation type="submission" date="2020-09" db="EMBL/GenBank/DDBJ databases">
        <authorList>
            <person name="Sun Q."/>
            <person name="Zhou Y."/>
        </authorList>
    </citation>
    <scope>NUCLEOTIDE SEQUENCE</scope>
    <source>
        <strain evidence="4">CGMCC 1.15388</strain>
    </source>
</reference>
<dbReference type="Proteomes" id="UP000633136">
    <property type="component" value="Unassembled WGS sequence"/>
</dbReference>
<dbReference type="InterPro" id="IPR040198">
    <property type="entry name" value="Fido_containing"/>
</dbReference>
<protein>
    <recommendedName>
        <fullName evidence="3">Fido domain-containing protein</fullName>
    </recommendedName>
</protein>
<feature type="active site" evidence="1">
    <location>
        <position position="125"/>
    </location>
</feature>
<dbReference type="SUPFAM" id="SSF140931">
    <property type="entry name" value="Fic-like"/>
    <property type="match status" value="1"/>
</dbReference>
<reference evidence="4" key="1">
    <citation type="journal article" date="2014" name="Int. J. Syst. Evol. Microbiol.">
        <title>Complete genome sequence of Corynebacterium casei LMG S-19264T (=DSM 44701T), isolated from a smear-ripened cheese.</title>
        <authorList>
            <consortium name="US DOE Joint Genome Institute (JGI-PGF)"/>
            <person name="Walter F."/>
            <person name="Albersmeier A."/>
            <person name="Kalinowski J."/>
            <person name="Ruckert C."/>
        </authorList>
    </citation>
    <scope>NUCLEOTIDE SEQUENCE</scope>
    <source>
        <strain evidence="4">CGMCC 1.15388</strain>
    </source>
</reference>
<comment type="caution">
    <text evidence="4">The sequence shown here is derived from an EMBL/GenBank/DDBJ whole genome shotgun (WGS) entry which is preliminary data.</text>
</comment>
<dbReference type="InterPro" id="IPR003812">
    <property type="entry name" value="Fido"/>
</dbReference>